<dbReference type="InterPro" id="IPR018976">
    <property type="entry name" value="Imelysin-like"/>
</dbReference>
<evidence type="ECO:0000259" key="3">
    <source>
        <dbReference type="Pfam" id="PF09375"/>
    </source>
</evidence>
<dbReference type="KEGG" id="gps:C427_4587"/>
<feature type="domain" description="Imelysin-like" evidence="3">
    <location>
        <begin position="66"/>
        <end position="382"/>
    </location>
</feature>
<comment type="subcellular location">
    <subcellularLocation>
        <location evidence="1">Cell envelope</location>
    </subcellularLocation>
</comment>
<dbReference type="HOGENOM" id="CLU_061785_1_0_6"/>
<dbReference type="PATRIC" id="fig|1129794.4.peg.4566"/>
<accession>K6ZRN3</accession>
<evidence type="ECO:0000313" key="5">
    <source>
        <dbReference type="Proteomes" id="UP000011864"/>
    </source>
</evidence>
<dbReference type="EMBL" id="CP003837">
    <property type="protein sequence ID" value="AGH46686.1"/>
    <property type="molecule type" value="Genomic_DNA"/>
</dbReference>
<dbReference type="eggNOG" id="COG3489">
    <property type="taxonomic scope" value="Bacteria"/>
</dbReference>
<dbReference type="AlphaFoldDB" id="K6ZRN3"/>
<keyword evidence="5" id="KW-1185">Reference proteome</keyword>
<dbReference type="InterPro" id="IPR034984">
    <property type="entry name" value="Imelysin-like_IPPA"/>
</dbReference>
<proteinExistence type="predicted"/>
<dbReference type="STRING" id="1129794.C427_4587"/>
<name>K6ZRN3_9ALTE</name>
<reference evidence="4 5" key="1">
    <citation type="journal article" date="2013" name="Genome Announc.">
        <title>Complete Genome Sequence of Glaciecola psychrophila Strain 170T.</title>
        <authorList>
            <person name="Yin J."/>
            <person name="Chen J."/>
            <person name="Liu G."/>
            <person name="Yu Y."/>
            <person name="Song L."/>
            <person name="Wang X."/>
            <person name="Qu X."/>
        </authorList>
    </citation>
    <scope>NUCLEOTIDE SEQUENCE [LARGE SCALE GENOMIC DNA]</scope>
    <source>
        <strain evidence="4 5">170</strain>
    </source>
</reference>
<sequence length="405" mass="43787">MHNIVESLTKLALATSISLALTACGGGGSSDSASAVIPPVVVNPVPTSTLEEQFALYLVDLTDKHIIPSYAAMQTKAQTLKDSADVFCALLSTSTTASTSTSNSPSSADLVTLQQDWQRFNGAWQQIQWLKVGAVVEDDRLLRIQLWPDKNDAVSRGVDALIAEQFVITAEYVSGENLGAQGIPALEYLLFPEASSDSLLTATDRQKRCEVSSAIAQNLLNMSTDITADWQATGGNYRAEFVAGTGDFTSVKNALEELTTNWLQHIEIVEDTKLNEVLGASSPGKARDAEHYLSDKSLASISINIYSFLSIYTNDDGLGFDSILVDFLEQQTINQEITSSLTTIVAQIEQINQNFDSYETMLADAAGREALTDLVSEMRVLIDLIDVTFTQALDLNLGFNSSDGD</sequence>
<dbReference type="GO" id="GO:0030313">
    <property type="term" value="C:cell envelope"/>
    <property type="evidence" value="ECO:0007669"/>
    <property type="project" value="UniProtKB-SubCell"/>
</dbReference>
<dbReference type="Proteomes" id="UP000011864">
    <property type="component" value="Chromosome"/>
</dbReference>
<dbReference type="OrthoDB" id="5729110at2"/>
<dbReference type="Gene3D" id="1.20.1420.20">
    <property type="entry name" value="M75 peptidase, HXXE motif"/>
    <property type="match status" value="1"/>
</dbReference>
<evidence type="ECO:0000256" key="1">
    <source>
        <dbReference type="ARBA" id="ARBA00004196"/>
    </source>
</evidence>
<dbReference type="Pfam" id="PF09375">
    <property type="entry name" value="Peptidase_M75"/>
    <property type="match status" value="1"/>
</dbReference>
<evidence type="ECO:0000256" key="2">
    <source>
        <dbReference type="ARBA" id="ARBA00022729"/>
    </source>
</evidence>
<organism evidence="4 5">
    <name type="scientific">Paraglaciecola psychrophila 170</name>
    <dbReference type="NCBI Taxonomy" id="1129794"/>
    <lineage>
        <taxon>Bacteria</taxon>
        <taxon>Pseudomonadati</taxon>
        <taxon>Pseudomonadota</taxon>
        <taxon>Gammaproteobacteria</taxon>
        <taxon>Alteromonadales</taxon>
        <taxon>Alteromonadaceae</taxon>
        <taxon>Paraglaciecola</taxon>
    </lineage>
</organism>
<protein>
    <recommendedName>
        <fullName evidence="3">Imelysin-like domain-containing protein</fullName>
    </recommendedName>
</protein>
<gene>
    <name evidence="4" type="ORF">C427_4587</name>
</gene>
<dbReference type="InterPro" id="IPR038352">
    <property type="entry name" value="Imelysin_sf"/>
</dbReference>
<keyword evidence="2" id="KW-0732">Signal</keyword>
<evidence type="ECO:0000313" key="4">
    <source>
        <dbReference type="EMBL" id="AGH46686.1"/>
    </source>
</evidence>
<dbReference type="RefSeq" id="WP_007639857.1">
    <property type="nucleotide sequence ID" value="NC_020514.1"/>
</dbReference>
<dbReference type="CDD" id="cd14659">
    <property type="entry name" value="Imelysin-like_IPPA"/>
    <property type="match status" value="1"/>
</dbReference>